<evidence type="ECO:0000256" key="3">
    <source>
        <dbReference type="SAM" id="SignalP"/>
    </source>
</evidence>
<dbReference type="Proteomes" id="UP001501442">
    <property type="component" value="Unassembled WGS sequence"/>
</dbReference>
<gene>
    <name evidence="4" type="ORF">GCM10023196_071230</name>
</gene>
<organism evidence="4 5">
    <name type="scientific">Actinoallomurus vinaceus</name>
    <dbReference type="NCBI Taxonomy" id="1080074"/>
    <lineage>
        <taxon>Bacteria</taxon>
        <taxon>Bacillati</taxon>
        <taxon>Actinomycetota</taxon>
        <taxon>Actinomycetes</taxon>
        <taxon>Streptosporangiales</taxon>
        <taxon>Thermomonosporaceae</taxon>
        <taxon>Actinoallomurus</taxon>
    </lineage>
</organism>
<accession>A0ABP8UJU5</accession>
<evidence type="ECO:0000313" key="5">
    <source>
        <dbReference type="Proteomes" id="UP001501442"/>
    </source>
</evidence>
<reference evidence="5" key="1">
    <citation type="journal article" date="2019" name="Int. J. Syst. Evol. Microbiol.">
        <title>The Global Catalogue of Microorganisms (GCM) 10K type strain sequencing project: providing services to taxonomists for standard genome sequencing and annotation.</title>
        <authorList>
            <consortium name="The Broad Institute Genomics Platform"/>
            <consortium name="The Broad Institute Genome Sequencing Center for Infectious Disease"/>
            <person name="Wu L."/>
            <person name="Ma J."/>
        </authorList>
    </citation>
    <scope>NUCLEOTIDE SEQUENCE [LARGE SCALE GENOMIC DNA]</scope>
    <source>
        <strain evidence="5">JCM 17939</strain>
    </source>
</reference>
<comment type="caution">
    <text evidence="4">The sequence shown here is derived from an EMBL/GenBank/DDBJ whole genome shotgun (WGS) entry which is preliminary data.</text>
</comment>
<keyword evidence="5" id="KW-1185">Reference proteome</keyword>
<protein>
    <recommendedName>
        <fullName evidence="6">CopC domain-containing protein</fullName>
    </recommendedName>
</protein>
<proteinExistence type="predicted"/>
<evidence type="ECO:0000256" key="2">
    <source>
        <dbReference type="SAM" id="Phobius"/>
    </source>
</evidence>
<evidence type="ECO:0000256" key="1">
    <source>
        <dbReference type="SAM" id="MobiDB-lite"/>
    </source>
</evidence>
<keyword evidence="3" id="KW-0732">Signal</keyword>
<name>A0ABP8UJU5_9ACTN</name>
<feature type="transmembrane region" description="Helical" evidence="2">
    <location>
        <begin position="214"/>
        <end position="233"/>
    </location>
</feature>
<evidence type="ECO:0008006" key="6">
    <source>
        <dbReference type="Google" id="ProtNLM"/>
    </source>
</evidence>
<sequence length="300" mass="30284">MVTRQMLSAAVCAAALTIAACSLAPAMMPRGYAGPVRALDSTPAIGGDSSPPVVPTPSVGSPKPPPEAIAPHVTAIVSPGSGRPGDSIRISFVIDRPGWRVDGCRVGFREGTTTACPTGEGGPIDLRVPANARPGYTSVEWTAYYRPDEQGVVIGEAPHADGSAPFLVLDAASPAGSPPDPGNGQSSPVESPIGLPAGPPRTAPDSSDGPSFPGVPLLIGMVVAAGGAAVLVARRSRARTAVPAPSGPMRPQAGPRIRAVARPDPAIRVTAEEPPDGRTSVVRLETHGGVVAVDVQEVSE</sequence>
<feature type="region of interest" description="Disordered" evidence="1">
    <location>
        <begin position="241"/>
        <end position="263"/>
    </location>
</feature>
<feature type="chain" id="PRO_5046535084" description="CopC domain-containing protein" evidence="3">
    <location>
        <begin position="25"/>
        <end position="300"/>
    </location>
</feature>
<feature type="signal peptide" evidence="3">
    <location>
        <begin position="1"/>
        <end position="24"/>
    </location>
</feature>
<feature type="region of interest" description="Disordered" evidence="1">
    <location>
        <begin position="43"/>
        <end position="68"/>
    </location>
</feature>
<dbReference type="EMBL" id="BAABHK010000012">
    <property type="protein sequence ID" value="GAA4633495.1"/>
    <property type="molecule type" value="Genomic_DNA"/>
</dbReference>
<evidence type="ECO:0000313" key="4">
    <source>
        <dbReference type="EMBL" id="GAA4633495.1"/>
    </source>
</evidence>
<dbReference type="RefSeq" id="WP_345436489.1">
    <property type="nucleotide sequence ID" value="NZ_BAABHK010000012.1"/>
</dbReference>
<keyword evidence="2" id="KW-1133">Transmembrane helix</keyword>
<dbReference type="PROSITE" id="PS51257">
    <property type="entry name" value="PROKAR_LIPOPROTEIN"/>
    <property type="match status" value="1"/>
</dbReference>
<feature type="region of interest" description="Disordered" evidence="1">
    <location>
        <begin position="169"/>
        <end position="211"/>
    </location>
</feature>
<keyword evidence="2" id="KW-0472">Membrane</keyword>
<keyword evidence="2" id="KW-0812">Transmembrane</keyword>